<keyword evidence="9" id="KW-1185">Reference proteome</keyword>
<proteinExistence type="predicted"/>
<dbReference type="PANTHER" id="PTHR37984:SF5">
    <property type="entry name" value="PROTEIN NYNRIN-LIKE"/>
    <property type="match status" value="1"/>
</dbReference>
<dbReference type="EMBL" id="LSSN01005893">
    <property type="protein sequence ID" value="OMJ08054.1"/>
    <property type="molecule type" value="Genomic_DNA"/>
</dbReference>
<gene>
    <name evidence="8" type="ORF">AYI70_g11797</name>
</gene>
<dbReference type="STRING" id="133412.A0A1R1X0B1"/>
<dbReference type="GO" id="GO:0016787">
    <property type="term" value="F:hydrolase activity"/>
    <property type="evidence" value="ECO:0007669"/>
    <property type="project" value="UniProtKB-KW"/>
</dbReference>
<evidence type="ECO:0000313" key="8">
    <source>
        <dbReference type="EMBL" id="OMJ08054.1"/>
    </source>
</evidence>
<keyword evidence="5" id="KW-0378">Hydrolase</keyword>
<evidence type="ECO:0000256" key="1">
    <source>
        <dbReference type="ARBA" id="ARBA00022679"/>
    </source>
</evidence>
<evidence type="ECO:0000256" key="3">
    <source>
        <dbReference type="ARBA" id="ARBA00022722"/>
    </source>
</evidence>
<dbReference type="GO" id="GO:0004519">
    <property type="term" value="F:endonuclease activity"/>
    <property type="evidence" value="ECO:0007669"/>
    <property type="project" value="UniProtKB-KW"/>
</dbReference>
<feature type="domain" description="Reverse transcriptase RNase H-like" evidence="7">
    <location>
        <begin position="18"/>
        <end position="115"/>
    </location>
</feature>
<keyword evidence="6" id="KW-0695">RNA-directed DNA polymerase</keyword>
<protein>
    <submittedName>
        <fullName evidence="8">Retrovirus-related Pol polyprotein from transposon</fullName>
    </submittedName>
</protein>
<comment type="caution">
    <text evidence="8">The sequence shown here is derived from an EMBL/GenBank/DDBJ whole genome shotgun (WGS) entry which is preliminary data.</text>
</comment>
<dbReference type="OrthoDB" id="2254302at2759"/>
<sequence>MLKNSIAESPVLARPQWEKKFIETTDASGTGVGAILSQEMEGVERLIAYASRSLSVYKKNYSKTHLEDLGVVWAIKEFKNYLYAKPFEFVTDHSALVQIFRNKELTGSLARWNLFSIEFKFEINHMPGSKNPTDYLSRKLLKAT</sequence>
<dbReference type="GO" id="GO:0003964">
    <property type="term" value="F:RNA-directed DNA polymerase activity"/>
    <property type="evidence" value="ECO:0007669"/>
    <property type="project" value="UniProtKB-KW"/>
</dbReference>
<organism evidence="8 9">
    <name type="scientific">Smittium culicis</name>
    <dbReference type="NCBI Taxonomy" id="133412"/>
    <lineage>
        <taxon>Eukaryota</taxon>
        <taxon>Fungi</taxon>
        <taxon>Fungi incertae sedis</taxon>
        <taxon>Zoopagomycota</taxon>
        <taxon>Kickxellomycotina</taxon>
        <taxon>Harpellomycetes</taxon>
        <taxon>Harpellales</taxon>
        <taxon>Legeriomycetaceae</taxon>
        <taxon>Smittium</taxon>
    </lineage>
</organism>
<name>A0A1R1X0B1_9FUNG</name>
<keyword evidence="4" id="KW-0255">Endonuclease</keyword>
<dbReference type="SUPFAM" id="SSF56672">
    <property type="entry name" value="DNA/RNA polymerases"/>
    <property type="match status" value="1"/>
</dbReference>
<reference evidence="8 9" key="1">
    <citation type="submission" date="2017-01" db="EMBL/GenBank/DDBJ databases">
        <authorList>
            <person name="Mah S.A."/>
            <person name="Swanson W.J."/>
            <person name="Moy G.W."/>
            <person name="Vacquier V.D."/>
        </authorList>
    </citation>
    <scope>NUCLEOTIDE SEQUENCE [LARGE SCALE GENOMIC DNA]</scope>
    <source>
        <strain evidence="8 9">GSMNP</strain>
    </source>
</reference>
<dbReference type="InterPro" id="IPR043502">
    <property type="entry name" value="DNA/RNA_pol_sf"/>
</dbReference>
<evidence type="ECO:0000313" key="9">
    <source>
        <dbReference type="Proteomes" id="UP000187283"/>
    </source>
</evidence>
<evidence type="ECO:0000259" key="7">
    <source>
        <dbReference type="Pfam" id="PF17917"/>
    </source>
</evidence>
<evidence type="ECO:0000256" key="5">
    <source>
        <dbReference type="ARBA" id="ARBA00022801"/>
    </source>
</evidence>
<dbReference type="Gene3D" id="3.10.20.370">
    <property type="match status" value="1"/>
</dbReference>
<dbReference type="Pfam" id="PF17917">
    <property type="entry name" value="RT_RNaseH"/>
    <property type="match status" value="1"/>
</dbReference>
<keyword evidence="3" id="KW-0540">Nuclease</keyword>
<dbReference type="CDD" id="cd09274">
    <property type="entry name" value="RNase_HI_RT_Ty3"/>
    <property type="match status" value="1"/>
</dbReference>
<accession>A0A1R1X0B1</accession>
<evidence type="ECO:0000256" key="4">
    <source>
        <dbReference type="ARBA" id="ARBA00022759"/>
    </source>
</evidence>
<evidence type="ECO:0000256" key="6">
    <source>
        <dbReference type="ARBA" id="ARBA00022918"/>
    </source>
</evidence>
<dbReference type="InterPro" id="IPR041373">
    <property type="entry name" value="RT_RNaseH"/>
</dbReference>
<dbReference type="PANTHER" id="PTHR37984">
    <property type="entry name" value="PROTEIN CBG26694"/>
    <property type="match status" value="1"/>
</dbReference>
<dbReference type="InterPro" id="IPR050951">
    <property type="entry name" value="Retrovirus_Pol_polyprotein"/>
</dbReference>
<dbReference type="Proteomes" id="UP000187283">
    <property type="component" value="Unassembled WGS sequence"/>
</dbReference>
<evidence type="ECO:0000256" key="2">
    <source>
        <dbReference type="ARBA" id="ARBA00022695"/>
    </source>
</evidence>
<keyword evidence="2" id="KW-0548">Nucleotidyltransferase</keyword>
<dbReference type="FunFam" id="3.10.20.370:FF:000001">
    <property type="entry name" value="Retrovirus-related Pol polyprotein from transposon 17.6-like protein"/>
    <property type="match status" value="1"/>
</dbReference>
<keyword evidence="1" id="KW-0808">Transferase</keyword>
<dbReference type="AlphaFoldDB" id="A0A1R1X0B1"/>